<name>A0A0E9TK24_ANGAN</name>
<protein>
    <submittedName>
        <fullName evidence="1">Uncharacterized protein</fullName>
    </submittedName>
</protein>
<reference evidence="1" key="1">
    <citation type="submission" date="2014-11" db="EMBL/GenBank/DDBJ databases">
        <authorList>
            <person name="Amaro Gonzalez C."/>
        </authorList>
    </citation>
    <scope>NUCLEOTIDE SEQUENCE</scope>
</reference>
<accession>A0A0E9TK24</accession>
<dbReference type="EMBL" id="GBXM01054636">
    <property type="protein sequence ID" value="JAH53941.1"/>
    <property type="molecule type" value="Transcribed_RNA"/>
</dbReference>
<dbReference type="AlphaFoldDB" id="A0A0E9TK24"/>
<evidence type="ECO:0000313" key="1">
    <source>
        <dbReference type="EMBL" id="JAH53941.1"/>
    </source>
</evidence>
<reference evidence="1" key="2">
    <citation type="journal article" date="2015" name="Fish Shellfish Immunol.">
        <title>Early steps in the European eel (Anguilla anguilla)-Vibrio vulnificus interaction in the gills: Role of the RtxA13 toxin.</title>
        <authorList>
            <person name="Callol A."/>
            <person name="Pajuelo D."/>
            <person name="Ebbesson L."/>
            <person name="Teles M."/>
            <person name="MacKenzie S."/>
            <person name="Amaro C."/>
        </authorList>
    </citation>
    <scope>NUCLEOTIDE SEQUENCE</scope>
</reference>
<proteinExistence type="predicted"/>
<sequence length="31" mass="3747">MRGLRQLSSSGYRHHPVLHVSDFHDYRKNPR</sequence>
<organism evidence="1">
    <name type="scientific">Anguilla anguilla</name>
    <name type="common">European freshwater eel</name>
    <name type="synonym">Muraena anguilla</name>
    <dbReference type="NCBI Taxonomy" id="7936"/>
    <lineage>
        <taxon>Eukaryota</taxon>
        <taxon>Metazoa</taxon>
        <taxon>Chordata</taxon>
        <taxon>Craniata</taxon>
        <taxon>Vertebrata</taxon>
        <taxon>Euteleostomi</taxon>
        <taxon>Actinopterygii</taxon>
        <taxon>Neopterygii</taxon>
        <taxon>Teleostei</taxon>
        <taxon>Anguilliformes</taxon>
        <taxon>Anguillidae</taxon>
        <taxon>Anguilla</taxon>
    </lineage>
</organism>